<organism evidence="2 3">
    <name type="scientific">Candidatus Spechtbacteria bacterium RIFCSPLOWO2_01_FULL_43_12</name>
    <dbReference type="NCBI Taxonomy" id="1802162"/>
    <lineage>
        <taxon>Bacteria</taxon>
        <taxon>Candidatus Spechtiibacteriota</taxon>
    </lineage>
</organism>
<protein>
    <submittedName>
        <fullName evidence="2">Uncharacterized protein</fullName>
    </submittedName>
</protein>
<accession>A0A1G2HDK1</accession>
<feature type="signal peptide" evidence="1">
    <location>
        <begin position="1"/>
        <end position="21"/>
    </location>
</feature>
<dbReference type="Gene3D" id="3.40.390.10">
    <property type="entry name" value="Collagenase (Catalytic Domain)"/>
    <property type="match status" value="1"/>
</dbReference>
<dbReference type="Proteomes" id="UP000178835">
    <property type="component" value="Unassembled WGS sequence"/>
</dbReference>
<dbReference type="EMBL" id="MHOH01000017">
    <property type="protein sequence ID" value="OGZ60566.1"/>
    <property type="molecule type" value="Genomic_DNA"/>
</dbReference>
<comment type="caution">
    <text evidence="2">The sequence shown here is derived from an EMBL/GenBank/DDBJ whole genome shotgun (WGS) entry which is preliminary data.</text>
</comment>
<reference evidence="2 3" key="1">
    <citation type="journal article" date="2016" name="Nat. Commun.">
        <title>Thousands of microbial genomes shed light on interconnected biogeochemical processes in an aquifer system.</title>
        <authorList>
            <person name="Anantharaman K."/>
            <person name="Brown C.T."/>
            <person name="Hug L.A."/>
            <person name="Sharon I."/>
            <person name="Castelle C.J."/>
            <person name="Probst A.J."/>
            <person name="Thomas B.C."/>
            <person name="Singh A."/>
            <person name="Wilkins M.J."/>
            <person name="Karaoz U."/>
            <person name="Brodie E.L."/>
            <person name="Williams K.H."/>
            <person name="Hubbard S.S."/>
            <person name="Banfield J.F."/>
        </authorList>
    </citation>
    <scope>NUCLEOTIDE SEQUENCE [LARGE SCALE GENOMIC DNA]</scope>
</reference>
<gene>
    <name evidence="2" type="ORF">A2919_01650</name>
</gene>
<dbReference type="InterPro" id="IPR024079">
    <property type="entry name" value="MetalloPept_cat_dom_sf"/>
</dbReference>
<proteinExistence type="predicted"/>
<sequence length="230" mass="26385">MRRYIALLILIFLLASLLTEANSTGSSNELDPLVDARSNPAGKWLDTNERLYLLYGTTVTFDYKIASEEKKEWIALLQTSIELLPPNLRSELDGLLVSFNTGNTCVEDNYLGCFNSRSFSIYISTQKLHEPLDLMAVTLHEIGHAIDHRLAPGRAMFQGLRQNRSFPTAYASTNALEDFAESFFIYIMYPEYLKDYSTARYRFLQNNVFNGVEYKNIYPLTSFLKRKLSQ</sequence>
<name>A0A1G2HDK1_9BACT</name>
<keyword evidence="1" id="KW-0732">Signal</keyword>
<dbReference type="GO" id="GO:0008237">
    <property type="term" value="F:metallopeptidase activity"/>
    <property type="evidence" value="ECO:0007669"/>
    <property type="project" value="InterPro"/>
</dbReference>
<evidence type="ECO:0000313" key="3">
    <source>
        <dbReference type="Proteomes" id="UP000178835"/>
    </source>
</evidence>
<feature type="chain" id="PRO_5009583086" evidence="1">
    <location>
        <begin position="22"/>
        <end position="230"/>
    </location>
</feature>
<evidence type="ECO:0000256" key="1">
    <source>
        <dbReference type="SAM" id="SignalP"/>
    </source>
</evidence>
<evidence type="ECO:0000313" key="2">
    <source>
        <dbReference type="EMBL" id="OGZ60566.1"/>
    </source>
</evidence>
<dbReference type="SUPFAM" id="SSF55486">
    <property type="entry name" value="Metalloproteases ('zincins'), catalytic domain"/>
    <property type="match status" value="1"/>
</dbReference>
<dbReference type="AlphaFoldDB" id="A0A1G2HDK1"/>